<feature type="region of interest" description="Disordered" evidence="1">
    <location>
        <begin position="1"/>
        <end position="20"/>
    </location>
</feature>
<name>A0ABW8EUW2_9BURK</name>
<organism evidence="2 3">
    <name type="scientific">Herbaspirillum chlorophenolicum</name>
    <dbReference type="NCBI Taxonomy" id="211589"/>
    <lineage>
        <taxon>Bacteria</taxon>
        <taxon>Pseudomonadati</taxon>
        <taxon>Pseudomonadota</taxon>
        <taxon>Betaproteobacteria</taxon>
        <taxon>Burkholderiales</taxon>
        <taxon>Oxalobacteraceae</taxon>
        <taxon>Herbaspirillum</taxon>
    </lineage>
</organism>
<evidence type="ECO:0000256" key="1">
    <source>
        <dbReference type="SAM" id="MobiDB-lite"/>
    </source>
</evidence>
<keyword evidence="3" id="KW-1185">Reference proteome</keyword>
<dbReference type="RefSeq" id="WP_156226322.1">
    <property type="nucleotide sequence ID" value="NZ_JBIUZV010000001.1"/>
</dbReference>
<dbReference type="EMBL" id="JBIUZV010000001">
    <property type="protein sequence ID" value="MFJ3044634.1"/>
    <property type="molecule type" value="Genomic_DNA"/>
</dbReference>
<sequence length="51" mass="5904">MKNASNLDDEVSFGNASPSRRTLRLGAQQALMNADLDEDFPWHRIRRMSRK</sequence>
<protein>
    <submittedName>
        <fullName evidence="2">Uncharacterized protein</fullName>
    </submittedName>
</protein>
<evidence type="ECO:0000313" key="3">
    <source>
        <dbReference type="Proteomes" id="UP001617427"/>
    </source>
</evidence>
<dbReference type="Proteomes" id="UP001617427">
    <property type="component" value="Unassembled WGS sequence"/>
</dbReference>
<reference evidence="2 3" key="1">
    <citation type="submission" date="2024-10" db="EMBL/GenBank/DDBJ databases">
        <title>The Natural Products Discovery Center: Release of the First 8490 Sequenced Strains for Exploring Actinobacteria Biosynthetic Diversity.</title>
        <authorList>
            <person name="Kalkreuter E."/>
            <person name="Kautsar S.A."/>
            <person name="Yang D."/>
            <person name="Bader C.D."/>
            <person name="Teijaro C.N."/>
            <person name="Fluegel L."/>
            <person name="Davis C.M."/>
            <person name="Simpson J.R."/>
            <person name="Lauterbach L."/>
            <person name="Steele A.D."/>
            <person name="Gui C."/>
            <person name="Meng S."/>
            <person name="Li G."/>
            <person name="Viehrig K."/>
            <person name="Ye F."/>
            <person name="Su P."/>
            <person name="Kiefer A.F."/>
            <person name="Nichols A."/>
            <person name="Cepeda A.J."/>
            <person name="Yan W."/>
            <person name="Fan B."/>
            <person name="Jiang Y."/>
            <person name="Adhikari A."/>
            <person name="Zheng C.-J."/>
            <person name="Schuster L."/>
            <person name="Cowan T.M."/>
            <person name="Smanski M.J."/>
            <person name="Chevrette M.G."/>
            <person name="De Carvalho L.P.S."/>
            <person name="Shen B."/>
        </authorList>
    </citation>
    <scope>NUCLEOTIDE SEQUENCE [LARGE SCALE GENOMIC DNA]</scope>
    <source>
        <strain evidence="2 3">NPDC087045</strain>
    </source>
</reference>
<gene>
    <name evidence="2" type="ORF">ACIPEN_02280</name>
</gene>
<comment type="caution">
    <text evidence="2">The sequence shown here is derived from an EMBL/GenBank/DDBJ whole genome shotgun (WGS) entry which is preliminary data.</text>
</comment>
<evidence type="ECO:0000313" key="2">
    <source>
        <dbReference type="EMBL" id="MFJ3044634.1"/>
    </source>
</evidence>
<proteinExistence type="predicted"/>
<accession>A0ABW8EUW2</accession>